<keyword evidence="2" id="KW-1185">Reference proteome</keyword>
<dbReference type="AlphaFoldDB" id="A0A445IDF9"/>
<gene>
    <name evidence="1" type="ORF">D0Y65_032491</name>
</gene>
<name>A0A445IDF9_GLYSO</name>
<accession>A0A445IDF9</accession>
<protein>
    <submittedName>
        <fullName evidence="1">Uncharacterized protein</fullName>
    </submittedName>
</protein>
<organism evidence="1 2">
    <name type="scientific">Glycine soja</name>
    <name type="common">Wild soybean</name>
    <dbReference type="NCBI Taxonomy" id="3848"/>
    <lineage>
        <taxon>Eukaryota</taxon>
        <taxon>Viridiplantae</taxon>
        <taxon>Streptophyta</taxon>
        <taxon>Embryophyta</taxon>
        <taxon>Tracheophyta</taxon>
        <taxon>Spermatophyta</taxon>
        <taxon>Magnoliopsida</taxon>
        <taxon>eudicotyledons</taxon>
        <taxon>Gunneridae</taxon>
        <taxon>Pentapetalae</taxon>
        <taxon>rosids</taxon>
        <taxon>fabids</taxon>
        <taxon>Fabales</taxon>
        <taxon>Fabaceae</taxon>
        <taxon>Papilionoideae</taxon>
        <taxon>50 kb inversion clade</taxon>
        <taxon>NPAAA clade</taxon>
        <taxon>indigoferoid/millettioid clade</taxon>
        <taxon>Phaseoleae</taxon>
        <taxon>Glycine</taxon>
        <taxon>Glycine subgen. Soja</taxon>
    </lineage>
</organism>
<evidence type="ECO:0000313" key="2">
    <source>
        <dbReference type="Proteomes" id="UP000289340"/>
    </source>
</evidence>
<sequence length="139" mass="15836">MMLWAAIFSKIDRHSRITFSIFLAQAISIAVSKSHNSAMRGFVQPIFGEVVHVQICCLLPFFVKLFDLWTTYFEREIMETVSRIGIMVAQICTYGMIIPERKLASRIGVLEHIKCASRMPIPETCLLTPYSVVHNVKSI</sequence>
<comment type="caution">
    <text evidence="1">The sequence shown here is derived from an EMBL/GenBank/DDBJ whole genome shotgun (WGS) entry which is preliminary data.</text>
</comment>
<dbReference type="Proteomes" id="UP000289340">
    <property type="component" value="Chromosome 11"/>
</dbReference>
<dbReference type="EMBL" id="QZWG01000011">
    <property type="protein sequence ID" value="RZB84081.1"/>
    <property type="molecule type" value="Genomic_DNA"/>
</dbReference>
<reference evidence="1 2" key="1">
    <citation type="submission" date="2018-09" db="EMBL/GenBank/DDBJ databases">
        <title>A high-quality reference genome of wild soybean provides a powerful tool to mine soybean genomes.</title>
        <authorList>
            <person name="Xie M."/>
            <person name="Chung C.Y.L."/>
            <person name="Li M.-W."/>
            <person name="Wong F.-L."/>
            <person name="Chan T.-F."/>
            <person name="Lam H.-M."/>
        </authorList>
    </citation>
    <scope>NUCLEOTIDE SEQUENCE [LARGE SCALE GENOMIC DNA]</scope>
    <source>
        <strain evidence="2">cv. W05</strain>
        <tissue evidence="1">Hypocotyl of etiolated seedlings</tissue>
    </source>
</reference>
<evidence type="ECO:0000313" key="1">
    <source>
        <dbReference type="EMBL" id="RZB84081.1"/>
    </source>
</evidence>
<proteinExistence type="predicted"/>